<keyword evidence="1" id="KW-0012">Acyltransferase</keyword>
<protein>
    <submittedName>
        <fullName evidence="1">Putative acyl CoA N-acyltransferase</fullName>
    </submittedName>
</protein>
<dbReference type="Proteomes" id="UP000260529">
    <property type="component" value="Segment"/>
</dbReference>
<keyword evidence="1" id="KW-0808">Transferase</keyword>
<dbReference type="InterPro" id="IPR016181">
    <property type="entry name" value="Acyl_CoA_acyltransferase"/>
</dbReference>
<evidence type="ECO:0000313" key="1">
    <source>
        <dbReference type="EMBL" id="AXF51451.1"/>
    </source>
</evidence>
<dbReference type="GO" id="GO:0016746">
    <property type="term" value="F:acyltransferase activity"/>
    <property type="evidence" value="ECO:0007669"/>
    <property type="project" value="UniProtKB-KW"/>
</dbReference>
<name>A0A345BLY0_9CAUD</name>
<dbReference type="EMBL" id="MH426726">
    <property type="protein sequence ID" value="AXF51451.1"/>
    <property type="molecule type" value="Genomic_DNA"/>
</dbReference>
<reference evidence="2" key="1">
    <citation type="submission" date="2018-06" db="EMBL/GenBank/DDBJ databases">
        <authorList>
            <person name="Sharma R."/>
            <person name="Hughes J."/>
            <person name="Breakwell D.P."/>
            <person name="Hope S."/>
            <person name="Grose J.H."/>
        </authorList>
    </citation>
    <scope>NUCLEOTIDE SEQUENCE [LARGE SCALE GENOMIC DNA]</scope>
</reference>
<organism evidence="1 2">
    <name type="scientific">Erwinia phage Pavtok</name>
    <dbReference type="NCBI Taxonomy" id="2267655"/>
    <lineage>
        <taxon>Viruses</taxon>
        <taxon>Duplodnaviria</taxon>
        <taxon>Heunggongvirae</taxon>
        <taxon>Uroviricota</taxon>
        <taxon>Caudoviricetes</taxon>
        <taxon>Pavtokvirus</taxon>
        <taxon>Pavtokvirus pavtok</taxon>
    </lineage>
</organism>
<dbReference type="Gene3D" id="3.40.630.30">
    <property type="match status" value="1"/>
</dbReference>
<gene>
    <name evidence="1" type="ORF">PAVTOK_23</name>
</gene>
<accession>A0A345BLY0</accession>
<sequence length="141" mass="16270">MNGLVYDEEDRLVAWASEIIGFEPRADVQAMGWQTDGALRAVCLWDGFSHADCNIHIASDGAANWLSRSFLTRAFLHPFVQWEKRRVTALVPSKNHDALRFDLHLGFKQEGLIRHALPDDDIILLGLLREDCRWIPQKYRR</sequence>
<evidence type="ECO:0000313" key="2">
    <source>
        <dbReference type="Proteomes" id="UP000260529"/>
    </source>
</evidence>
<dbReference type="SUPFAM" id="SSF55729">
    <property type="entry name" value="Acyl-CoA N-acyltransferases (Nat)"/>
    <property type="match status" value="1"/>
</dbReference>
<keyword evidence="2" id="KW-1185">Reference proteome</keyword>
<proteinExistence type="predicted"/>